<gene>
    <name evidence="1" type="ordered locus">KPK_2775</name>
</gene>
<dbReference type="KEGG" id="kpe:KPK_2775"/>
<dbReference type="EMBL" id="CP000964">
    <property type="protein sequence ID" value="ACI06563.1"/>
    <property type="molecule type" value="Genomic_DNA"/>
</dbReference>
<organism evidence="1 2">
    <name type="scientific">Klebsiella variicola (strain 342)</name>
    <name type="common">Klebsiella pneumoniae</name>
    <dbReference type="NCBI Taxonomy" id="507522"/>
    <lineage>
        <taxon>Bacteria</taxon>
        <taxon>Pseudomonadati</taxon>
        <taxon>Pseudomonadota</taxon>
        <taxon>Gammaproteobacteria</taxon>
        <taxon>Enterobacterales</taxon>
        <taxon>Enterobacteriaceae</taxon>
        <taxon>Klebsiella/Raoultella group</taxon>
        <taxon>Klebsiella</taxon>
        <taxon>Klebsiella pneumoniae complex</taxon>
    </lineage>
</organism>
<sequence length="40" mass="4791">MSCANILCLTRDKKQRFAPAFVIVCSFHFQRDCWKKQITR</sequence>
<dbReference type="BioCyc" id="KPNE507522:GI0B-2766-MONOMER"/>
<name>B5XQY1_KLEV3</name>
<dbReference type="AlphaFoldDB" id="B5XQY1"/>
<dbReference type="HOGENOM" id="CLU_219403_0_0_6"/>
<proteinExistence type="predicted"/>
<accession>B5XQY1</accession>
<reference evidence="1 2" key="1">
    <citation type="journal article" date="2008" name="PLoS Genet.">
        <title>Complete genome sequence of the N2-fixing broad host range endophyte Klebsiella pneumoniae 342 and virulence predictions verified in mice.</title>
        <authorList>
            <person name="Fouts D.E."/>
            <person name="Tyler H.L."/>
            <person name="DeBoy R.T."/>
            <person name="Daugherty S."/>
            <person name="Ren Q."/>
            <person name="Badger J.H."/>
            <person name="Durkin A.S."/>
            <person name="Huot H."/>
            <person name="Shrivastava S."/>
            <person name="Kothari S."/>
            <person name="Dodson R.J."/>
            <person name="Mohamoud Y."/>
            <person name="Khouri H."/>
            <person name="Roesch L.F."/>
            <person name="Krogfelt K.A."/>
            <person name="Struve C."/>
            <person name="Triplett E.W."/>
            <person name="Methe B.A."/>
        </authorList>
    </citation>
    <scope>NUCLEOTIDE SEQUENCE [LARGE SCALE GENOMIC DNA]</scope>
    <source>
        <strain evidence="1 2">342</strain>
    </source>
</reference>
<evidence type="ECO:0000313" key="2">
    <source>
        <dbReference type="Proteomes" id="UP000001734"/>
    </source>
</evidence>
<evidence type="ECO:0000313" key="1">
    <source>
        <dbReference type="EMBL" id="ACI06563.1"/>
    </source>
</evidence>
<dbReference type="Proteomes" id="UP000001734">
    <property type="component" value="Chromosome"/>
</dbReference>
<protein>
    <submittedName>
        <fullName evidence="1">Uncharacterized protein</fullName>
    </submittedName>
</protein>